<feature type="transmembrane region" description="Helical" evidence="6">
    <location>
        <begin position="6"/>
        <end position="22"/>
    </location>
</feature>
<reference evidence="8 9" key="1">
    <citation type="submission" date="2020-10" db="EMBL/GenBank/DDBJ databases">
        <title>Nocardioides sp. isolated from sludge.</title>
        <authorList>
            <person name="Zhang X."/>
        </authorList>
    </citation>
    <scope>NUCLEOTIDE SEQUENCE [LARGE SCALE GENOMIC DNA]</scope>
    <source>
        <strain evidence="8 9">Y6</strain>
    </source>
</reference>
<organism evidence="8 9">
    <name type="scientific">Nocardioides malaquae</name>
    <dbReference type="NCBI Taxonomy" id="2773426"/>
    <lineage>
        <taxon>Bacteria</taxon>
        <taxon>Bacillati</taxon>
        <taxon>Actinomycetota</taxon>
        <taxon>Actinomycetes</taxon>
        <taxon>Propionibacteriales</taxon>
        <taxon>Nocardioidaceae</taxon>
        <taxon>Nocardioides</taxon>
    </lineage>
</organism>
<evidence type="ECO:0000256" key="5">
    <source>
        <dbReference type="ARBA" id="ARBA00023136"/>
    </source>
</evidence>
<proteinExistence type="predicted"/>
<evidence type="ECO:0000256" key="6">
    <source>
        <dbReference type="SAM" id="Phobius"/>
    </source>
</evidence>
<dbReference type="PANTHER" id="PTHR35007:SF4">
    <property type="entry name" value="CONSERVED TRANSMEMBRANE PROTEIN-RELATED"/>
    <property type="match status" value="1"/>
</dbReference>
<protein>
    <submittedName>
        <fullName evidence="8">Type II secretion system F family protein</fullName>
    </submittedName>
</protein>
<keyword evidence="2" id="KW-1003">Cell membrane</keyword>
<dbReference type="Proteomes" id="UP000756387">
    <property type="component" value="Unassembled WGS sequence"/>
</dbReference>
<gene>
    <name evidence="8" type="ORF">IEQ44_12290</name>
</gene>
<keyword evidence="9" id="KW-1185">Reference proteome</keyword>
<keyword evidence="4 6" id="KW-1133">Transmembrane helix</keyword>
<evidence type="ECO:0000313" key="9">
    <source>
        <dbReference type="Proteomes" id="UP000756387"/>
    </source>
</evidence>
<keyword evidence="3 6" id="KW-0812">Transmembrane</keyword>
<comment type="caution">
    <text evidence="8">The sequence shown here is derived from an EMBL/GenBank/DDBJ whole genome shotgun (WGS) entry which is preliminary data.</text>
</comment>
<dbReference type="InterPro" id="IPR018076">
    <property type="entry name" value="T2SS_GspF_dom"/>
</dbReference>
<dbReference type="EMBL" id="JADCSA010000012">
    <property type="protein sequence ID" value="MBE7325432.1"/>
    <property type="molecule type" value="Genomic_DNA"/>
</dbReference>
<evidence type="ECO:0000256" key="4">
    <source>
        <dbReference type="ARBA" id="ARBA00022989"/>
    </source>
</evidence>
<evidence type="ECO:0000256" key="1">
    <source>
        <dbReference type="ARBA" id="ARBA00004651"/>
    </source>
</evidence>
<evidence type="ECO:0000256" key="2">
    <source>
        <dbReference type="ARBA" id="ARBA00022475"/>
    </source>
</evidence>
<dbReference type="PANTHER" id="PTHR35007">
    <property type="entry name" value="INTEGRAL MEMBRANE PROTEIN-RELATED"/>
    <property type="match status" value="1"/>
</dbReference>
<feature type="transmembrane region" description="Helical" evidence="6">
    <location>
        <begin position="219"/>
        <end position="240"/>
    </location>
</feature>
<evidence type="ECO:0000313" key="8">
    <source>
        <dbReference type="EMBL" id="MBE7325432.1"/>
    </source>
</evidence>
<accession>A0ABR9RUZ7</accession>
<comment type="subcellular location">
    <subcellularLocation>
        <location evidence="1">Cell membrane</location>
        <topology evidence="1">Multi-pass membrane protein</topology>
    </subcellularLocation>
</comment>
<evidence type="ECO:0000259" key="7">
    <source>
        <dbReference type="Pfam" id="PF00482"/>
    </source>
</evidence>
<feature type="domain" description="Type II secretion system protein GspF" evidence="7">
    <location>
        <begin position="90"/>
        <end position="204"/>
    </location>
</feature>
<evidence type="ECO:0000256" key="3">
    <source>
        <dbReference type="ARBA" id="ARBA00022692"/>
    </source>
</evidence>
<name>A0ABR9RUZ7_9ACTN</name>
<feature type="transmembrane region" description="Helical" evidence="6">
    <location>
        <begin position="193"/>
        <end position="213"/>
    </location>
</feature>
<dbReference type="Pfam" id="PF00482">
    <property type="entry name" value="T2SSF"/>
    <property type="match status" value="1"/>
</dbReference>
<keyword evidence="5 6" id="KW-0472">Membrane</keyword>
<sequence length="251" mass="25629">MSGEWWVAAALFAAVLVAGAGHEDRLRLLGRRTMAGRGAWSAPVLGGSVLNERVPGGPVRGGQSAPLPRWHPRGRRRARIAAAERALEACGVMAEELRAGRDAGSALACAAEVCPELGPAVQAHELGADVPAALRATGVPALGRVAGAWQVSARSGLGLAETVRAVADDLRADSATRRVVVAELASARATARLLVALPAVALLVGSGSGGAPWRFFASGVPGALCGLVGTGLLLTGLWWIERIADAVEVRA</sequence>
<dbReference type="RefSeq" id="WP_193638760.1">
    <property type="nucleotide sequence ID" value="NZ_JADCSA010000012.1"/>
</dbReference>